<sequence length="327" mass="35218">MSIRTLALRSGETSAEDHRLLIGSLLGAADDPWPLHRRGGLMYASGAADLSGFGMTATIRPFSAAVTGRSSPLQGSYLVVSTEDVDIRLEDGPTSGSRTDVVGVVVKDDLYDDSDEVLAEIRVIDPEEDETYLPLFEIIVSQGASTGTDGISWPSQPGASLPSNIRDLRDYTSSAGGVVSVPSVSARNRMDDVRDGTIVHVGATRDLYIRDAGDWRPVAGPAADAALDNRYEPLGVPKILFGREYITPDTQANNAVYSTAYWRGQARVDFPEGYFRETPTIMLTVLSAVPGTVMEATHANSRVHGFDLMVARTNTTSNWVHWLAVGT</sequence>
<dbReference type="RefSeq" id="WP_254420053.1">
    <property type="nucleotide sequence ID" value="NZ_BAAAJB010000010.1"/>
</dbReference>
<name>A0ABY5DDE2_9ACTN</name>
<gene>
    <name evidence="1" type="ORF">NE857_05525</name>
</gene>
<protein>
    <submittedName>
        <fullName evidence="1">Uncharacterized protein</fullName>
    </submittedName>
</protein>
<proteinExistence type="predicted"/>
<organism evidence="1 2">
    <name type="scientific">Nocardiopsis exhalans</name>
    <dbReference type="NCBI Taxonomy" id="163604"/>
    <lineage>
        <taxon>Bacteria</taxon>
        <taxon>Bacillati</taxon>
        <taxon>Actinomycetota</taxon>
        <taxon>Actinomycetes</taxon>
        <taxon>Streptosporangiales</taxon>
        <taxon>Nocardiopsidaceae</taxon>
        <taxon>Nocardiopsis</taxon>
    </lineage>
</organism>
<dbReference type="EMBL" id="CP099837">
    <property type="protein sequence ID" value="USY21101.1"/>
    <property type="molecule type" value="Genomic_DNA"/>
</dbReference>
<accession>A0ABY5DDE2</accession>
<keyword evidence="2" id="KW-1185">Reference proteome</keyword>
<reference evidence="1" key="1">
    <citation type="submission" date="2022-06" db="EMBL/GenBank/DDBJ databases">
        <authorList>
            <person name="Ping M."/>
        </authorList>
    </citation>
    <scope>NUCLEOTIDE SEQUENCE</scope>
    <source>
        <strain evidence="1">JCM11759T</strain>
    </source>
</reference>
<evidence type="ECO:0000313" key="1">
    <source>
        <dbReference type="EMBL" id="USY21101.1"/>
    </source>
</evidence>
<evidence type="ECO:0000313" key="2">
    <source>
        <dbReference type="Proteomes" id="UP001055940"/>
    </source>
</evidence>
<dbReference type="Proteomes" id="UP001055940">
    <property type="component" value="Chromosome"/>
</dbReference>